<dbReference type="GO" id="GO:0003824">
    <property type="term" value="F:catalytic activity"/>
    <property type="evidence" value="ECO:0007669"/>
    <property type="project" value="UniProtKB-ARBA"/>
</dbReference>
<sequence>MTESRARPKRRSPLATTLARLAAVEDGGPALSAHIGLPADTGWTGCADLAGDDAHLDDLLERVGRSYGSGDRAVAGSLFLRAYLWPILVPAVAAFLVDRRVPDVGAANVALRFDERGRADGVAFLEGRFAVLGGNEAAGAAGAVVLASEDEMTAWLGEGLAEAHVPGLFAALRRCGVRRSERALWGMVADLVAEAFGWAGPVLDLEHEARAFAEGMLDGSPHIPGKANHLTLVRDGVPVRTRLKNACCLYYRVGDAPCPTCPRAMRREHSGRPATRGTEGKG</sequence>
<name>A0A6G8PZN6_9ACTN</name>
<evidence type="ECO:0000313" key="3">
    <source>
        <dbReference type="Proteomes" id="UP000502706"/>
    </source>
</evidence>
<feature type="domain" description="Aerobactin siderophore biosynthesis IucA/IucC-like C-terminal" evidence="1">
    <location>
        <begin position="77"/>
        <end position="240"/>
    </location>
</feature>
<evidence type="ECO:0000259" key="1">
    <source>
        <dbReference type="Pfam" id="PF06276"/>
    </source>
</evidence>
<organism evidence="2 3">
    <name type="scientific">Rubrobacter marinus</name>
    <dbReference type="NCBI Taxonomy" id="2653852"/>
    <lineage>
        <taxon>Bacteria</taxon>
        <taxon>Bacillati</taxon>
        <taxon>Actinomycetota</taxon>
        <taxon>Rubrobacteria</taxon>
        <taxon>Rubrobacterales</taxon>
        <taxon>Rubrobacteraceae</taxon>
        <taxon>Rubrobacter</taxon>
    </lineage>
</organism>
<dbReference type="EMBL" id="CP045121">
    <property type="protein sequence ID" value="QIN79662.1"/>
    <property type="molecule type" value="Genomic_DNA"/>
</dbReference>
<proteinExistence type="predicted"/>
<reference evidence="2 3" key="1">
    <citation type="submission" date="2019-10" db="EMBL/GenBank/DDBJ databases">
        <title>Rubrobacter sp nov SCSIO 52915 isolated from a deep-sea sediment in the South China Sea.</title>
        <authorList>
            <person name="Chen R.W."/>
        </authorList>
    </citation>
    <scope>NUCLEOTIDE SEQUENCE [LARGE SCALE GENOMIC DNA]</scope>
    <source>
        <strain evidence="2 3">SCSIO 52915</strain>
    </source>
</reference>
<dbReference type="Proteomes" id="UP000502706">
    <property type="component" value="Chromosome"/>
</dbReference>
<dbReference type="AlphaFoldDB" id="A0A6G8PZN6"/>
<dbReference type="Pfam" id="PF06276">
    <property type="entry name" value="FhuF"/>
    <property type="match status" value="1"/>
</dbReference>
<dbReference type="RefSeq" id="WP_166397337.1">
    <property type="nucleotide sequence ID" value="NZ_CP045121.1"/>
</dbReference>
<protein>
    <recommendedName>
        <fullName evidence="1">Aerobactin siderophore biosynthesis IucA/IucC-like C-terminal domain-containing protein</fullName>
    </recommendedName>
</protein>
<dbReference type="KEGG" id="rmar:GBA65_15265"/>
<accession>A0A6G8PZN6</accession>
<dbReference type="InterPro" id="IPR022770">
    <property type="entry name" value="IucA/IucC-like_C"/>
</dbReference>
<evidence type="ECO:0000313" key="2">
    <source>
        <dbReference type="EMBL" id="QIN79662.1"/>
    </source>
</evidence>
<keyword evidence="3" id="KW-1185">Reference proteome</keyword>
<gene>
    <name evidence="2" type="ORF">GBA65_15265</name>
</gene>